<evidence type="ECO:0000313" key="3">
    <source>
        <dbReference type="EMBL" id="CAD5109401.1"/>
    </source>
</evidence>
<organism evidence="3 4">
    <name type="scientific">Zestomonas carbonaria</name>
    <dbReference type="NCBI Taxonomy" id="2762745"/>
    <lineage>
        <taxon>Bacteria</taxon>
        <taxon>Pseudomonadati</taxon>
        <taxon>Pseudomonadota</taxon>
        <taxon>Gammaproteobacteria</taxon>
        <taxon>Pseudomonadales</taxon>
        <taxon>Pseudomonadaceae</taxon>
        <taxon>Zestomonas</taxon>
    </lineage>
</organism>
<dbReference type="InterPro" id="IPR002641">
    <property type="entry name" value="PNPLA_dom"/>
</dbReference>
<evidence type="ECO:0000313" key="4">
    <source>
        <dbReference type="Proteomes" id="UP000583387"/>
    </source>
</evidence>
<evidence type="ECO:0000259" key="2">
    <source>
        <dbReference type="Pfam" id="PF01734"/>
    </source>
</evidence>
<feature type="domain" description="PNPLA" evidence="2">
    <location>
        <begin position="68"/>
        <end position="247"/>
    </location>
</feature>
<dbReference type="InterPro" id="IPR016035">
    <property type="entry name" value="Acyl_Trfase/lysoPLipase"/>
</dbReference>
<protein>
    <recommendedName>
        <fullName evidence="2">PNPLA domain-containing protein</fullName>
    </recommendedName>
</protein>
<name>A0A7U7IAZ5_9GAMM</name>
<proteinExistence type="predicted"/>
<comment type="caution">
    <text evidence="3">The sequence shown here is derived from an EMBL/GenBank/DDBJ whole genome shotgun (WGS) entry which is preliminary data.</text>
</comment>
<evidence type="ECO:0000256" key="1">
    <source>
        <dbReference type="ARBA" id="ARBA00023098"/>
    </source>
</evidence>
<dbReference type="Proteomes" id="UP000583387">
    <property type="component" value="Unassembled WGS sequence"/>
</dbReference>
<sequence>MSAIHIKSPALTLKAGPRALRRIREQGLNPGDVGILPGAAGGPKALGIQGLDLALFGDWLPRAPRERSLIGASIGSWRFASACLPDAAAGIRLLGELYTQQRFGKRASISEVSRSCSRMLDDLLAGQDARILANPHYRLNIVVVKSHGLLADDRRDRLGLGLSSVIADNLIGRPRLSRHFERVILHDARRNPPLGELNDFPSRCLPLDTGNLRHALLASGSIPMVMEGVRDIPGAGAGTYRDGGLLDYHLDLPYSGSDVVLYPHFTDKVIPGWFDKGIPWRRGDSGRLQDVVLIAPSREYLAKLPHGKLPDRKDFKRYLGDDAGRERYWRKAMDESRRLGDEFLELVESGSLGQRLQAL</sequence>
<dbReference type="AlphaFoldDB" id="A0A7U7IAZ5"/>
<keyword evidence="1" id="KW-0443">Lipid metabolism</keyword>
<dbReference type="EMBL" id="CAJFCI010000075">
    <property type="protein sequence ID" value="CAD5109401.1"/>
    <property type="molecule type" value="Genomic_DNA"/>
</dbReference>
<dbReference type="SUPFAM" id="SSF52151">
    <property type="entry name" value="FabD/lysophospholipase-like"/>
    <property type="match status" value="1"/>
</dbReference>
<reference evidence="3 4" key="1">
    <citation type="submission" date="2020-08" db="EMBL/GenBank/DDBJ databases">
        <authorList>
            <person name="Criscuolo A."/>
        </authorList>
    </citation>
    <scope>NUCLEOTIDE SEQUENCE [LARGE SCALE GENOMIC DNA]</scope>
    <source>
        <strain evidence="3">CIP111764</strain>
    </source>
</reference>
<accession>A0A7U7IAZ5</accession>
<gene>
    <name evidence="3" type="ORF">PSEWESI4_03698</name>
</gene>
<keyword evidence="4" id="KW-1185">Reference proteome</keyword>
<dbReference type="RefSeq" id="WP_187672718.1">
    <property type="nucleotide sequence ID" value="NZ_CAJFCI010000075.1"/>
</dbReference>
<dbReference type="Pfam" id="PF01734">
    <property type="entry name" value="Patatin"/>
    <property type="match status" value="1"/>
</dbReference>
<dbReference type="GO" id="GO:0006629">
    <property type="term" value="P:lipid metabolic process"/>
    <property type="evidence" value="ECO:0007669"/>
    <property type="project" value="UniProtKB-KW"/>
</dbReference>